<accession>A0A1I0MI09</accession>
<gene>
    <name evidence="1" type="ORF">SAMN05421659_101486</name>
</gene>
<evidence type="ECO:0000313" key="1">
    <source>
        <dbReference type="EMBL" id="SEV87181.1"/>
    </source>
</evidence>
<dbReference type="Proteomes" id="UP000199701">
    <property type="component" value="Unassembled WGS sequence"/>
</dbReference>
<dbReference type="RefSeq" id="WP_092450163.1">
    <property type="nucleotide sequence ID" value="NZ_FOJI01000001.1"/>
</dbReference>
<name>A0A1I0MI09_9FIRM</name>
<protein>
    <submittedName>
        <fullName evidence="1">Uncharacterized protein</fullName>
    </submittedName>
</protein>
<dbReference type="EMBL" id="FOJI01000001">
    <property type="protein sequence ID" value="SEV87181.1"/>
    <property type="molecule type" value="Genomic_DNA"/>
</dbReference>
<sequence length="213" mass="25257">MQKHLMDIDLYHLYKKWYDGCGAFECFVHSTPFVTLKNYPDFVLKDVCFEQDKFTEEVLDIISQHINPRTLFMMDFNAQLSLKAAYILQERSALKPILTFRQINHPYGLVFDEDAISSLISYSEKITDKNNNGFIFVLDYLRYSEFSEAIYKTKFNNQYEITEYDLPVCEMLNDLDYQQVVVLYQGTLKEDIKLYTDYLQENGIQVVMFHLND</sequence>
<dbReference type="STRING" id="99656.SAMN05421659_101486"/>
<dbReference type="AlphaFoldDB" id="A0A1I0MI09"/>
<keyword evidence="2" id="KW-1185">Reference proteome</keyword>
<dbReference type="OrthoDB" id="1893398at2"/>
<organism evidence="1 2">
    <name type="scientific">[Clostridium] fimetarium</name>
    <dbReference type="NCBI Taxonomy" id="99656"/>
    <lineage>
        <taxon>Bacteria</taxon>
        <taxon>Bacillati</taxon>
        <taxon>Bacillota</taxon>
        <taxon>Clostridia</taxon>
        <taxon>Lachnospirales</taxon>
        <taxon>Lachnospiraceae</taxon>
    </lineage>
</organism>
<proteinExistence type="predicted"/>
<reference evidence="1 2" key="1">
    <citation type="submission" date="2016-10" db="EMBL/GenBank/DDBJ databases">
        <authorList>
            <person name="de Groot N.N."/>
        </authorList>
    </citation>
    <scope>NUCLEOTIDE SEQUENCE [LARGE SCALE GENOMIC DNA]</scope>
    <source>
        <strain evidence="1 2">DSM 9179</strain>
    </source>
</reference>
<evidence type="ECO:0000313" key="2">
    <source>
        <dbReference type="Proteomes" id="UP000199701"/>
    </source>
</evidence>